<dbReference type="Gene3D" id="1.10.520.20">
    <property type="entry name" value="N-terminal domain of the delta subunit of the F1F0-ATP synthase"/>
    <property type="match status" value="1"/>
</dbReference>
<keyword evidence="10" id="KW-1185">Reference proteome</keyword>
<dbReference type="NCBIfam" id="NF004402">
    <property type="entry name" value="PRK05758.2-2"/>
    <property type="match status" value="1"/>
</dbReference>
<comment type="subcellular location">
    <subcellularLocation>
        <location evidence="8">Cell membrane</location>
        <topology evidence="8">Peripheral membrane protein</topology>
    </subcellularLocation>
    <subcellularLocation>
        <location evidence="1">Membrane</location>
    </subcellularLocation>
</comment>
<sequence length="184" mass="19018">MGNSGAISASLGGRYAAALFALANENKKVASVESDLSKLRSALAESAELKALTTNPVLSRKDAQTAIAAVAKSMKLDALTANTLGVLAQNRRLDQLKAVADAFTMLAAQDRGEVTAEVTTARPLTAAQGKKLAEQLKLRVGSDVAINAKVDPAILGGMTVQIGSQLIDNSIKTRLNSLATAMKG</sequence>
<evidence type="ECO:0000256" key="3">
    <source>
        <dbReference type="ARBA" id="ARBA00022781"/>
    </source>
</evidence>
<comment type="similarity">
    <text evidence="8">Belongs to the ATPase delta chain family.</text>
</comment>
<dbReference type="NCBIfam" id="NF004406">
    <property type="entry name" value="PRK05758.3-2"/>
    <property type="match status" value="1"/>
</dbReference>
<dbReference type="HAMAP" id="MF_01416">
    <property type="entry name" value="ATP_synth_delta_bact"/>
    <property type="match status" value="1"/>
</dbReference>
<gene>
    <name evidence="8" type="primary">atpH</name>
    <name evidence="9" type="ORF">ACFOWX_04475</name>
</gene>
<proteinExistence type="inferred from homology"/>
<dbReference type="Pfam" id="PF00213">
    <property type="entry name" value="OSCP"/>
    <property type="match status" value="1"/>
</dbReference>
<keyword evidence="6 8" id="KW-0139">CF(1)</keyword>
<dbReference type="InterPro" id="IPR000711">
    <property type="entry name" value="ATPase_OSCP/dsu"/>
</dbReference>
<keyword evidence="4 8" id="KW-0406">Ion transport</keyword>
<name>A0ABV8RFE6_9SPHN</name>
<keyword evidence="7 8" id="KW-0066">ATP synthesis</keyword>
<dbReference type="PANTHER" id="PTHR11910">
    <property type="entry name" value="ATP SYNTHASE DELTA CHAIN"/>
    <property type="match status" value="1"/>
</dbReference>
<dbReference type="RefSeq" id="WP_381421734.1">
    <property type="nucleotide sequence ID" value="NZ_JBHSDH010000013.1"/>
</dbReference>
<keyword evidence="5 8" id="KW-0472">Membrane</keyword>
<keyword evidence="2 8" id="KW-0813">Transport</keyword>
<evidence type="ECO:0000256" key="5">
    <source>
        <dbReference type="ARBA" id="ARBA00023136"/>
    </source>
</evidence>
<dbReference type="PRINTS" id="PR00125">
    <property type="entry name" value="ATPASEDELTA"/>
</dbReference>
<evidence type="ECO:0000256" key="6">
    <source>
        <dbReference type="ARBA" id="ARBA00023196"/>
    </source>
</evidence>
<keyword evidence="3 8" id="KW-0375">Hydrogen ion transport</keyword>
<evidence type="ECO:0000256" key="2">
    <source>
        <dbReference type="ARBA" id="ARBA00022448"/>
    </source>
</evidence>
<comment type="function">
    <text evidence="8">F(1)F(0) ATP synthase produces ATP from ADP in the presence of a proton or sodium gradient. F-type ATPases consist of two structural domains, F(1) containing the extramembraneous catalytic core and F(0) containing the membrane proton channel, linked together by a central stalk and a peripheral stalk. During catalysis, ATP synthesis in the catalytic domain of F(1) is coupled via a rotary mechanism of the central stalk subunits to proton translocation.</text>
</comment>
<evidence type="ECO:0000256" key="8">
    <source>
        <dbReference type="HAMAP-Rule" id="MF_01416"/>
    </source>
</evidence>
<evidence type="ECO:0000256" key="7">
    <source>
        <dbReference type="ARBA" id="ARBA00023310"/>
    </source>
</evidence>
<dbReference type="PROSITE" id="PS00389">
    <property type="entry name" value="ATPASE_DELTA"/>
    <property type="match status" value="1"/>
</dbReference>
<dbReference type="SUPFAM" id="SSF47928">
    <property type="entry name" value="N-terminal domain of the delta subunit of the F1F0-ATP synthase"/>
    <property type="match status" value="1"/>
</dbReference>
<dbReference type="InterPro" id="IPR020781">
    <property type="entry name" value="ATPase_OSCP/d_CS"/>
</dbReference>
<accession>A0ABV8RFE6</accession>
<evidence type="ECO:0000256" key="4">
    <source>
        <dbReference type="ARBA" id="ARBA00023065"/>
    </source>
</evidence>
<comment type="caution">
    <text evidence="9">The sequence shown here is derived from an EMBL/GenBank/DDBJ whole genome shotgun (WGS) entry which is preliminary data.</text>
</comment>
<dbReference type="NCBIfam" id="TIGR01145">
    <property type="entry name" value="ATP_synt_delta"/>
    <property type="match status" value="1"/>
</dbReference>
<evidence type="ECO:0000313" key="9">
    <source>
        <dbReference type="EMBL" id="MFC4291667.1"/>
    </source>
</evidence>
<dbReference type="EMBL" id="JBHSDH010000013">
    <property type="protein sequence ID" value="MFC4291667.1"/>
    <property type="molecule type" value="Genomic_DNA"/>
</dbReference>
<evidence type="ECO:0000256" key="1">
    <source>
        <dbReference type="ARBA" id="ARBA00004370"/>
    </source>
</evidence>
<protein>
    <recommendedName>
        <fullName evidence="8">ATP synthase subunit delta</fullName>
    </recommendedName>
    <alternativeName>
        <fullName evidence="8">ATP synthase F(1) sector subunit delta</fullName>
    </alternativeName>
    <alternativeName>
        <fullName evidence="8">F-type ATPase subunit delta</fullName>
        <shortName evidence="8">F-ATPase subunit delta</shortName>
    </alternativeName>
</protein>
<dbReference type="InterPro" id="IPR026015">
    <property type="entry name" value="ATP_synth_OSCP/delta_N_sf"/>
</dbReference>
<organism evidence="9 10">
    <name type="scientific">Sphingorhabdus arenilitoris</name>
    <dbReference type="NCBI Taxonomy" id="1490041"/>
    <lineage>
        <taxon>Bacteria</taxon>
        <taxon>Pseudomonadati</taxon>
        <taxon>Pseudomonadota</taxon>
        <taxon>Alphaproteobacteria</taxon>
        <taxon>Sphingomonadales</taxon>
        <taxon>Sphingomonadaceae</taxon>
        <taxon>Sphingorhabdus</taxon>
    </lineage>
</organism>
<evidence type="ECO:0000313" key="10">
    <source>
        <dbReference type="Proteomes" id="UP001595887"/>
    </source>
</evidence>
<dbReference type="Proteomes" id="UP001595887">
    <property type="component" value="Unassembled WGS sequence"/>
</dbReference>
<comment type="function">
    <text evidence="8">This protein is part of the stalk that links CF(0) to CF(1). It either transmits conformational changes from CF(0) to CF(1) or is implicated in proton conduction.</text>
</comment>
<reference evidence="10" key="1">
    <citation type="journal article" date="2019" name="Int. J. Syst. Evol. Microbiol.">
        <title>The Global Catalogue of Microorganisms (GCM) 10K type strain sequencing project: providing services to taxonomists for standard genome sequencing and annotation.</title>
        <authorList>
            <consortium name="The Broad Institute Genomics Platform"/>
            <consortium name="The Broad Institute Genome Sequencing Center for Infectious Disease"/>
            <person name="Wu L."/>
            <person name="Ma J."/>
        </authorList>
    </citation>
    <scope>NUCLEOTIDE SEQUENCE [LARGE SCALE GENOMIC DNA]</scope>
    <source>
        <strain evidence="10">CECT 8531</strain>
    </source>
</reference>
<keyword evidence="8" id="KW-1003">Cell membrane</keyword>